<name>A0A0C2BW74_9BURK</name>
<accession>A0A0C2BW74</accession>
<evidence type="ECO:0000313" key="2">
    <source>
        <dbReference type="Proteomes" id="UP000031572"/>
    </source>
</evidence>
<sequence length="105" mass="11737">MGKTQGRVQAISEKLCEEFLRAVPLHPAKLKRGKKLSESEIQAFSEAALKDFYEVARSERQRHRLGVIGRARVAFGLQQRLLQAGYPAPLVKQVLFAMLATVFVG</sequence>
<proteinExistence type="predicted"/>
<dbReference type="STRING" id="709839.TSA66_18035"/>
<dbReference type="EMBL" id="JWJG01000028">
    <property type="protein sequence ID" value="KIF82276.1"/>
    <property type="molecule type" value="Genomic_DNA"/>
</dbReference>
<keyword evidence="2" id="KW-1185">Reference proteome</keyword>
<dbReference type="Proteomes" id="UP000031572">
    <property type="component" value="Unassembled WGS sequence"/>
</dbReference>
<gene>
    <name evidence="1" type="ORF">TSA66_18035</name>
</gene>
<dbReference type="AlphaFoldDB" id="A0A0C2BW74"/>
<evidence type="ECO:0000313" key="1">
    <source>
        <dbReference type="EMBL" id="KIF82276.1"/>
    </source>
</evidence>
<reference evidence="1 2" key="1">
    <citation type="submission" date="2014-12" db="EMBL/GenBank/DDBJ databases">
        <title>Denitrispirillum autotrophicum gen. nov., sp. nov., Denitrifying, Facultatively Autotrophic Bacteria Isolated from Rice Paddy Soil.</title>
        <authorList>
            <person name="Ishii S."/>
            <person name="Ashida N."/>
            <person name="Ohno H."/>
            <person name="Otsuka S."/>
            <person name="Yokota A."/>
            <person name="Senoo K."/>
        </authorList>
    </citation>
    <scope>NUCLEOTIDE SEQUENCE [LARGE SCALE GENOMIC DNA]</scope>
    <source>
        <strain evidence="1 2">TSA66</strain>
    </source>
</reference>
<dbReference type="RefSeq" id="WP_040040949.1">
    <property type="nucleotide sequence ID" value="NZ_JWJG01000028.1"/>
</dbReference>
<protein>
    <submittedName>
        <fullName evidence="1">Uncharacterized protein</fullName>
    </submittedName>
</protein>
<dbReference type="OrthoDB" id="8778479at2"/>
<comment type="caution">
    <text evidence="1">The sequence shown here is derived from an EMBL/GenBank/DDBJ whole genome shotgun (WGS) entry which is preliminary data.</text>
</comment>
<organism evidence="1 2">
    <name type="scientific">Noviherbaspirillum autotrophicum</name>
    <dbReference type="NCBI Taxonomy" id="709839"/>
    <lineage>
        <taxon>Bacteria</taxon>
        <taxon>Pseudomonadati</taxon>
        <taxon>Pseudomonadota</taxon>
        <taxon>Betaproteobacteria</taxon>
        <taxon>Burkholderiales</taxon>
        <taxon>Oxalobacteraceae</taxon>
        <taxon>Noviherbaspirillum</taxon>
    </lineage>
</organism>